<dbReference type="Gene3D" id="1.25.10.10">
    <property type="entry name" value="Leucine-rich Repeat Variant"/>
    <property type="match status" value="1"/>
</dbReference>
<keyword evidence="4" id="KW-1185">Reference proteome</keyword>
<dbReference type="Proteomes" id="UP000192596">
    <property type="component" value="Unassembled WGS sequence"/>
</dbReference>
<dbReference type="InterPro" id="IPR011989">
    <property type="entry name" value="ARM-like"/>
</dbReference>
<gene>
    <name evidence="3" type="ORF">B0A48_15082</name>
</gene>
<name>A0A1V8SJI0_9PEZI</name>
<dbReference type="Pfam" id="PF08569">
    <property type="entry name" value="Mo25"/>
    <property type="match status" value="1"/>
</dbReference>
<dbReference type="SUPFAM" id="SSF48371">
    <property type="entry name" value="ARM repeat"/>
    <property type="match status" value="1"/>
</dbReference>
<feature type="region of interest" description="Disordered" evidence="2">
    <location>
        <begin position="376"/>
        <end position="396"/>
    </location>
</feature>
<evidence type="ECO:0000313" key="3">
    <source>
        <dbReference type="EMBL" id="OQN99233.1"/>
    </source>
</evidence>
<dbReference type="STRING" id="1507870.A0A1V8SJI0"/>
<dbReference type="OrthoDB" id="609103at2759"/>
<comment type="similarity">
    <text evidence="1">Belongs to the Mo25 family.</text>
</comment>
<dbReference type="InParanoid" id="A0A1V8SJI0"/>
<protein>
    <recommendedName>
        <fullName evidence="5">Conidiophore development protein hymA</fullName>
    </recommendedName>
</protein>
<dbReference type="GO" id="GO:0043539">
    <property type="term" value="F:protein serine/threonine kinase activator activity"/>
    <property type="evidence" value="ECO:0007669"/>
    <property type="project" value="TreeGrafter"/>
</dbReference>
<organism evidence="3 4">
    <name type="scientific">Cryoendolithus antarcticus</name>
    <dbReference type="NCBI Taxonomy" id="1507870"/>
    <lineage>
        <taxon>Eukaryota</taxon>
        <taxon>Fungi</taxon>
        <taxon>Dikarya</taxon>
        <taxon>Ascomycota</taxon>
        <taxon>Pezizomycotina</taxon>
        <taxon>Dothideomycetes</taxon>
        <taxon>Dothideomycetidae</taxon>
        <taxon>Cladosporiales</taxon>
        <taxon>Cladosporiaceae</taxon>
        <taxon>Cryoendolithus</taxon>
    </lineage>
</organism>
<reference evidence="4" key="1">
    <citation type="submission" date="2017-03" db="EMBL/GenBank/DDBJ databases">
        <title>Genomes of endolithic fungi from Antarctica.</title>
        <authorList>
            <person name="Coleine C."/>
            <person name="Masonjones S."/>
            <person name="Stajich J.E."/>
        </authorList>
    </citation>
    <scope>NUCLEOTIDE SEQUENCE [LARGE SCALE GENOMIC DNA]</scope>
    <source>
        <strain evidence="4">CCFEE 5527</strain>
    </source>
</reference>
<accession>A0A1V8SJI0</accession>
<evidence type="ECO:0000313" key="4">
    <source>
        <dbReference type="Proteomes" id="UP000192596"/>
    </source>
</evidence>
<dbReference type="EMBL" id="NAJO01000041">
    <property type="protein sequence ID" value="OQN99233.1"/>
    <property type="molecule type" value="Genomic_DNA"/>
</dbReference>
<evidence type="ECO:0000256" key="1">
    <source>
        <dbReference type="ARBA" id="ARBA00011012"/>
    </source>
</evidence>
<sequence>MAFLFNRSRARSAQDLVKSSKDLLQRLGREEGQAAAAKTQTELSSTIATLKVSLCGTPDTPTPDASSQSSLISAILSEKLLPLLVSNLHLLPFETRKDTQTLIAAVFRYRAPGSTANEPDALREVIRTAPEVIVQLCRGYERKESASACGGVLKEALKWDAVAAVILYDESTSGDSGTGPTKTVDIYNDIDTSSPSSGTGVFWSFFTYISSSPFEISADAFDTFRTILTKHKPLVAQYMGTNFERFFERYNNVLVRSESYVTKRQSLKLLGEVLLDRAFYEVMTRYVGGGENLKLVMWQLKDDRRMVQYEGFHVFKIFAANPNKTPEVQKFLIMNKQRLLKFLPRFLEERTDDDQFNDEKAWLIKAIGALPDDVGAAGAGSRQGVEKNPSTAQVRS</sequence>
<evidence type="ECO:0000256" key="2">
    <source>
        <dbReference type="SAM" id="MobiDB-lite"/>
    </source>
</evidence>
<evidence type="ECO:0008006" key="5">
    <source>
        <dbReference type="Google" id="ProtNLM"/>
    </source>
</evidence>
<dbReference type="InterPro" id="IPR013878">
    <property type="entry name" value="Mo25"/>
</dbReference>
<dbReference type="PANTHER" id="PTHR10182">
    <property type="entry name" value="CALCIUM-BINDING PROTEIN 39-RELATED"/>
    <property type="match status" value="1"/>
</dbReference>
<dbReference type="FunCoup" id="A0A1V8SJI0">
    <property type="interactions" value="686"/>
</dbReference>
<dbReference type="AlphaFoldDB" id="A0A1V8SJI0"/>
<comment type="caution">
    <text evidence="3">The sequence shown here is derived from an EMBL/GenBank/DDBJ whole genome shotgun (WGS) entry which is preliminary data.</text>
</comment>
<dbReference type="InterPro" id="IPR016024">
    <property type="entry name" value="ARM-type_fold"/>
</dbReference>
<dbReference type="GO" id="GO:0035556">
    <property type="term" value="P:intracellular signal transduction"/>
    <property type="evidence" value="ECO:0007669"/>
    <property type="project" value="TreeGrafter"/>
</dbReference>
<dbReference type="PANTHER" id="PTHR10182:SF3">
    <property type="entry name" value="PROTEIN MO25"/>
    <property type="match status" value="1"/>
</dbReference>
<proteinExistence type="inferred from homology"/>